<keyword evidence="1" id="KW-0812">Transmembrane</keyword>
<keyword evidence="1" id="KW-1133">Transmembrane helix</keyword>
<dbReference type="SUPFAM" id="SSF52540">
    <property type="entry name" value="P-loop containing nucleoside triphosphate hydrolases"/>
    <property type="match status" value="1"/>
</dbReference>
<proteinExistence type="predicted"/>
<organism evidence="2 3">
    <name type="scientific">Vreelandella azerica</name>
    <dbReference type="NCBI Taxonomy" id="2732867"/>
    <lineage>
        <taxon>Bacteria</taxon>
        <taxon>Pseudomonadati</taxon>
        <taxon>Pseudomonadota</taxon>
        <taxon>Gammaproteobacteria</taxon>
        <taxon>Oceanospirillales</taxon>
        <taxon>Halomonadaceae</taxon>
        <taxon>Vreelandella</taxon>
    </lineage>
</organism>
<dbReference type="InterPro" id="IPR027417">
    <property type="entry name" value="P-loop_NTPase"/>
</dbReference>
<dbReference type="RefSeq" id="WP_171702915.1">
    <property type="nucleotide sequence ID" value="NZ_JABFHI010000005.1"/>
</dbReference>
<reference evidence="2 3" key="1">
    <citation type="submission" date="2020-05" db="EMBL/GenBank/DDBJ databases">
        <authorList>
            <person name="Ruan W."/>
            <person name="Jeon C.O."/>
            <person name="Chun B.H."/>
        </authorList>
    </citation>
    <scope>NUCLEOTIDE SEQUENCE [LARGE SCALE GENOMIC DNA]</scope>
    <source>
        <strain evidence="2 3">TBZ9</strain>
    </source>
</reference>
<dbReference type="AlphaFoldDB" id="A0A7Y3TYK2"/>
<dbReference type="GO" id="GO:0016740">
    <property type="term" value="F:transferase activity"/>
    <property type="evidence" value="ECO:0007669"/>
    <property type="project" value="UniProtKB-KW"/>
</dbReference>
<reference evidence="2 3" key="2">
    <citation type="submission" date="2020-06" db="EMBL/GenBank/DDBJ databases">
        <title>Halomonas songnenensis sp. nov., a moderately halophilic bacterium isolated from saline and alkaline soils.</title>
        <authorList>
            <person name="Jiang J."/>
            <person name="Pan Y."/>
        </authorList>
    </citation>
    <scope>NUCLEOTIDE SEQUENCE [LARGE SCALE GENOMIC DNA]</scope>
    <source>
        <strain evidence="2 3">TBZ9</strain>
    </source>
</reference>
<dbReference type="PANTHER" id="PTHR36451:SF1">
    <property type="entry name" value="OMEGA-HYDROXY-BETA-DIHYDROMENAQUINONE-9 SULFOTRANSFERASE STF3"/>
    <property type="match status" value="1"/>
</dbReference>
<dbReference type="Gene3D" id="3.40.50.300">
    <property type="entry name" value="P-loop containing nucleotide triphosphate hydrolases"/>
    <property type="match status" value="1"/>
</dbReference>
<feature type="transmembrane region" description="Helical" evidence="1">
    <location>
        <begin position="37"/>
        <end position="60"/>
    </location>
</feature>
<comment type="caution">
    <text evidence="2">The sequence shown here is derived from an EMBL/GenBank/DDBJ whole genome shotgun (WGS) entry which is preliminary data.</text>
</comment>
<evidence type="ECO:0000313" key="3">
    <source>
        <dbReference type="Proteomes" id="UP000588806"/>
    </source>
</evidence>
<keyword evidence="2" id="KW-0808">Transferase</keyword>
<dbReference type="PANTHER" id="PTHR36451">
    <property type="entry name" value="PAPS-DEPENDENT SULFOTRANSFERASE STF3"/>
    <property type="match status" value="1"/>
</dbReference>
<dbReference type="Pfam" id="PF13469">
    <property type="entry name" value="Sulfotransfer_3"/>
    <property type="match status" value="1"/>
</dbReference>
<protein>
    <submittedName>
        <fullName evidence="2">Sulfotransferase</fullName>
    </submittedName>
</protein>
<dbReference type="InterPro" id="IPR052736">
    <property type="entry name" value="Stf3_sulfotransferase"/>
</dbReference>
<evidence type="ECO:0000313" key="2">
    <source>
        <dbReference type="EMBL" id="NOG32450.1"/>
    </source>
</evidence>
<gene>
    <name evidence="2" type="ORF">HLB35_13050</name>
</gene>
<keyword evidence="1" id="KW-0472">Membrane</keyword>
<sequence length="392" mass="43850">MKHLRPLAEGLGRYLGWWLSALVRWRDPLAPMTLRRAAVLLLGMPLFLLVQLIHAVCLLLDELLFPGYRKVVIKQPLFVTGIPRSGTTFLHRTLAIDHERYTTLTTWEALLAPSIVQRKIIHALAWLDQRLGGLGQRGVNALTRRLAGGLDDIHEVGLEAAEEDYLALLPVAGCFIMLLAFPAAVGLQQLGHLDRQMPRERRQRLLAFYYSCLQRHMYVDGGQRRLLSKNAAFGSWLEGLYALCPDGRFIICVREPLAALNSQISSIDSARALFGSAVNADAFQQLFAEQFADTLEYMNETLTRWPTGRAVVVDMADLGAAPGEVIPAALEQLEVKVSERLETHLLALPKRPHRPRANSGAALVLAQSPLEQRLLPLYYQLIALPHRTRTKT</sequence>
<name>A0A7Y3TYK2_9GAMM</name>
<evidence type="ECO:0000256" key="1">
    <source>
        <dbReference type="SAM" id="Phobius"/>
    </source>
</evidence>
<accession>A0A7Y3TYK2</accession>
<keyword evidence="3" id="KW-1185">Reference proteome</keyword>
<dbReference type="Proteomes" id="UP000588806">
    <property type="component" value="Unassembled WGS sequence"/>
</dbReference>
<feature type="transmembrane region" description="Helical" evidence="1">
    <location>
        <begin position="165"/>
        <end position="187"/>
    </location>
</feature>
<dbReference type="EMBL" id="JABFHI010000005">
    <property type="protein sequence ID" value="NOG32450.1"/>
    <property type="molecule type" value="Genomic_DNA"/>
</dbReference>